<keyword evidence="2" id="KW-1185">Reference proteome</keyword>
<name>W0ACA5_9SPHN</name>
<accession>W0ACA5</accession>
<dbReference type="STRING" id="1123269.NX02_12305"/>
<dbReference type="KEGG" id="ssan:NX02_12305"/>
<dbReference type="Proteomes" id="UP000018851">
    <property type="component" value="Chromosome"/>
</dbReference>
<gene>
    <name evidence="1" type="ORF">NX02_12305</name>
</gene>
<reference evidence="1 2" key="1">
    <citation type="submission" date="2013-07" db="EMBL/GenBank/DDBJ databases">
        <title>Completed genome of Sphingomonas sanxanigenens NX02.</title>
        <authorList>
            <person name="Ma T."/>
            <person name="Huang H."/>
            <person name="Wu M."/>
            <person name="Li X."/>
            <person name="Li G."/>
        </authorList>
    </citation>
    <scope>NUCLEOTIDE SEQUENCE [LARGE SCALE GENOMIC DNA]</scope>
    <source>
        <strain evidence="1 2">NX02</strain>
    </source>
</reference>
<dbReference type="AlphaFoldDB" id="W0ACA5"/>
<protein>
    <submittedName>
        <fullName evidence="1">Uncharacterized protein</fullName>
    </submittedName>
</protein>
<evidence type="ECO:0000313" key="1">
    <source>
        <dbReference type="EMBL" id="AHE54162.1"/>
    </source>
</evidence>
<organism evidence="1 2">
    <name type="scientific">Sphingomonas sanxanigenens DSM 19645 = NX02</name>
    <dbReference type="NCBI Taxonomy" id="1123269"/>
    <lineage>
        <taxon>Bacteria</taxon>
        <taxon>Pseudomonadati</taxon>
        <taxon>Pseudomonadota</taxon>
        <taxon>Alphaproteobacteria</taxon>
        <taxon>Sphingomonadales</taxon>
        <taxon>Sphingomonadaceae</taxon>
        <taxon>Sphingomonas</taxon>
    </lineage>
</organism>
<evidence type="ECO:0000313" key="2">
    <source>
        <dbReference type="Proteomes" id="UP000018851"/>
    </source>
</evidence>
<sequence>MGRDDRANAVIILSRARALMAEALQLLDSANALEPGAHLDLAIHALDAKLGHHPSSCNPS</sequence>
<proteinExistence type="predicted"/>
<dbReference type="EMBL" id="CP006644">
    <property type="protein sequence ID" value="AHE54162.1"/>
    <property type="molecule type" value="Genomic_DNA"/>
</dbReference>
<dbReference type="HOGENOM" id="CLU_2939429_0_0_5"/>